<evidence type="ECO:0000259" key="14">
    <source>
        <dbReference type="SMART" id="SM00739"/>
    </source>
</evidence>
<dbReference type="Pfam" id="PF23287">
    <property type="entry name" value="KOW7_SPT5"/>
    <property type="match status" value="1"/>
</dbReference>
<feature type="domain" description="KOW" evidence="14">
    <location>
        <begin position="448"/>
        <end position="475"/>
    </location>
</feature>
<evidence type="ECO:0000256" key="11">
    <source>
        <dbReference type="ARBA" id="ARBA00024691"/>
    </source>
</evidence>
<evidence type="ECO:0000256" key="13">
    <source>
        <dbReference type="SAM" id="MobiDB-lite"/>
    </source>
</evidence>
<dbReference type="Pfam" id="PF23037">
    <property type="entry name" value="KOWx_SPT5"/>
    <property type="match status" value="1"/>
</dbReference>
<feature type="region of interest" description="Disordered" evidence="13">
    <location>
        <begin position="740"/>
        <end position="856"/>
    </location>
</feature>
<dbReference type="CDD" id="cd09888">
    <property type="entry name" value="NGN_Euk"/>
    <property type="match status" value="1"/>
</dbReference>
<evidence type="ECO:0000256" key="1">
    <source>
        <dbReference type="ARBA" id="ARBA00004123"/>
    </source>
</evidence>
<dbReference type="InterPro" id="IPR014722">
    <property type="entry name" value="Rib_uL2_dom2"/>
</dbReference>
<dbReference type="InterPro" id="IPR039385">
    <property type="entry name" value="NGN_Euk"/>
</dbReference>
<reference evidence="16 17" key="1">
    <citation type="journal article" date="2019" name="Sci. Rep.">
        <title>Comparative genomics of chytrid fungi reveal insights into the obligate biotrophic and pathogenic lifestyle of Synchytrium endobioticum.</title>
        <authorList>
            <person name="van de Vossenberg B.T.L.H."/>
            <person name="Warris S."/>
            <person name="Nguyen H.D.T."/>
            <person name="van Gent-Pelzer M.P.E."/>
            <person name="Joly D.L."/>
            <person name="van de Geest H.C."/>
            <person name="Bonants P.J.M."/>
            <person name="Smith D.S."/>
            <person name="Levesque C.A."/>
            <person name="van der Lee T.A.J."/>
        </authorList>
    </citation>
    <scope>NUCLEOTIDE SEQUENCE [LARGE SCALE GENOMIC DNA]</scope>
    <source>
        <strain evidence="16 17">JEL517</strain>
    </source>
</reference>
<dbReference type="Gene3D" id="3.30.70.940">
    <property type="entry name" value="NusG, N-terminal domain"/>
    <property type="match status" value="1"/>
</dbReference>
<dbReference type="GO" id="GO:0032044">
    <property type="term" value="C:DSIF complex"/>
    <property type="evidence" value="ECO:0007669"/>
    <property type="project" value="TreeGrafter"/>
</dbReference>
<dbReference type="InterPro" id="IPR022581">
    <property type="entry name" value="Spt5_N"/>
</dbReference>
<evidence type="ECO:0000259" key="15">
    <source>
        <dbReference type="SMART" id="SM01104"/>
    </source>
</evidence>
<evidence type="ECO:0000256" key="8">
    <source>
        <dbReference type="ARBA" id="ARBA00023159"/>
    </source>
</evidence>
<feature type="compositionally biased region" description="Basic and acidic residues" evidence="13">
    <location>
        <begin position="75"/>
        <end position="102"/>
    </location>
</feature>
<feature type="domain" description="KOW" evidence="14">
    <location>
        <begin position="397"/>
        <end position="424"/>
    </location>
</feature>
<dbReference type="PIRSF" id="PIRSF036945">
    <property type="entry name" value="Spt5"/>
    <property type="match status" value="1"/>
</dbReference>
<dbReference type="InterPro" id="IPR057934">
    <property type="entry name" value="KOW_Spt5_7"/>
</dbReference>
<feature type="region of interest" description="Disordered" evidence="13">
    <location>
        <begin position="1"/>
        <end position="102"/>
    </location>
</feature>
<evidence type="ECO:0000256" key="2">
    <source>
        <dbReference type="ARBA" id="ARBA00006956"/>
    </source>
</evidence>
<dbReference type="PANTHER" id="PTHR11125">
    <property type="entry name" value="SUPPRESSOR OF TY 5"/>
    <property type="match status" value="1"/>
</dbReference>
<evidence type="ECO:0000256" key="10">
    <source>
        <dbReference type="ARBA" id="ARBA00023242"/>
    </source>
</evidence>
<dbReference type="PANTHER" id="PTHR11125:SF7">
    <property type="entry name" value="TRANSCRIPTION ELONGATION FACTOR SPT5"/>
    <property type="match status" value="1"/>
</dbReference>
<dbReference type="EMBL" id="QEAO01000033">
    <property type="protein sequence ID" value="TPX32226.1"/>
    <property type="molecule type" value="Genomic_DNA"/>
</dbReference>
<dbReference type="GO" id="GO:0003729">
    <property type="term" value="F:mRNA binding"/>
    <property type="evidence" value="ECO:0007669"/>
    <property type="project" value="TreeGrafter"/>
</dbReference>
<evidence type="ECO:0000256" key="3">
    <source>
        <dbReference type="ARBA" id="ARBA00020181"/>
    </source>
</evidence>
<feature type="domain" description="Spt5 C-terminal" evidence="15">
    <location>
        <begin position="757"/>
        <end position="915"/>
    </location>
</feature>
<dbReference type="GO" id="GO:0006368">
    <property type="term" value="P:transcription elongation by RNA polymerase II"/>
    <property type="evidence" value="ECO:0007669"/>
    <property type="project" value="TreeGrafter"/>
</dbReference>
<keyword evidence="7" id="KW-0805">Transcription regulation</keyword>
<feature type="domain" description="KOW" evidence="14">
    <location>
        <begin position="672"/>
        <end position="699"/>
    </location>
</feature>
<protein>
    <recommendedName>
        <fullName evidence="3 12">Transcription elongation factor SPT5</fullName>
    </recommendedName>
</protein>
<comment type="similarity">
    <text evidence="2 12">Belongs to the SPT5 family.</text>
</comment>
<dbReference type="InterPro" id="IPR005100">
    <property type="entry name" value="NGN-domain"/>
</dbReference>
<dbReference type="SMART" id="SM00739">
    <property type="entry name" value="KOW"/>
    <property type="match status" value="5"/>
</dbReference>
<dbReference type="InterPro" id="IPR017071">
    <property type="entry name" value="TF_Spt5_eukaryote"/>
</dbReference>
<evidence type="ECO:0000256" key="4">
    <source>
        <dbReference type="ARBA" id="ARBA00022491"/>
    </source>
</evidence>
<dbReference type="SUPFAM" id="SSF50104">
    <property type="entry name" value="Translation proteins SH3-like domain"/>
    <property type="match status" value="1"/>
</dbReference>
<dbReference type="CDD" id="cd06084">
    <property type="entry name" value="KOW_Spt5_4"/>
    <property type="match status" value="1"/>
</dbReference>
<dbReference type="InterPro" id="IPR041976">
    <property type="entry name" value="KOW_Spt5_3"/>
</dbReference>
<dbReference type="Pfam" id="PF23290">
    <property type="entry name" value="KOW5_SPT5"/>
    <property type="match status" value="1"/>
</dbReference>
<dbReference type="GO" id="GO:0032784">
    <property type="term" value="P:regulation of DNA-templated transcription elongation"/>
    <property type="evidence" value="ECO:0007669"/>
    <property type="project" value="InterPro"/>
</dbReference>
<dbReference type="GeneID" id="42005882"/>
<dbReference type="CDD" id="cd06083">
    <property type="entry name" value="KOW_Spt5_3"/>
    <property type="match status" value="1"/>
</dbReference>
<proteinExistence type="inferred from homology"/>
<feature type="compositionally biased region" description="Polar residues" evidence="13">
    <location>
        <begin position="844"/>
        <end position="856"/>
    </location>
</feature>
<evidence type="ECO:0000313" key="17">
    <source>
        <dbReference type="Proteomes" id="UP000319731"/>
    </source>
</evidence>
<dbReference type="InterPro" id="IPR024945">
    <property type="entry name" value="Spt5_C_dom"/>
</dbReference>
<keyword evidence="8" id="KW-0010">Activator</keyword>
<dbReference type="Pfam" id="PF23291">
    <property type="entry name" value="KOW4_SPT5"/>
    <property type="match status" value="1"/>
</dbReference>
<dbReference type="STRING" id="1806994.A0A507C2P9"/>
<dbReference type="InterPro" id="IPR036735">
    <property type="entry name" value="NGN_dom_sf"/>
</dbReference>
<evidence type="ECO:0000256" key="5">
    <source>
        <dbReference type="ARBA" id="ARBA00022553"/>
    </source>
</evidence>
<feature type="compositionally biased region" description="Basic and acidic residues" evidence="13">
    <location>
        <begin position="274"/>
        <end position="284"/>
    </location>
</feature>
<dbReference type="Proteomes" id="UP000319731">
    <property type="component" value="Unassembled WGS sequence"/>
</dbReference>
<gene>
    <name evidence="16" type="ORF">SmJEL517_g04657</name>
</gene>
<accession>A0A507C2P9</accession>
<dbReference type="GO" id="GO:0006357">
    <property type="term" value="P:regulation of transcription by RNA polymerase II"/>
    <property type="evidence" value="ECO:0007669"/>
    <property type="project" value="InterPro"/>
</dbReference>
<dbReference type="AlphaFoldDB" id="A0A507C2P9"/>
<feature type="compositionally biased region" description="Gly residues" evidence="13">
    <location>
        <begin position="759"/>
        <end position="772"/>
    </location>
</feature>
<feature type="domain" description="KOW" evidence="14">
    <location>
        <begin position="998"/>
        <end position="1025"/>
    </location>
</feature>
<dbReference type="OrthoDB" id="28901at2759"/>
<evidence type="ECO:0000256" key="6">
    <source>
        <dbReference type="ARBA" id="ARBA00022737"/>
    </source>
</evidence>
<evidence type="ECO:0000256" key="12">
    <source>
        <dbReference type="PIRNR" id="PIRNR036945"/>
    </source>
</evidence>
<dbReference type="InterPro" id="IPR041973">
    <property type="entry name" value="KOW_Spt5_1"/>
</dbReference>
<dbReference type="InterPro" id="IPR041977">
    <property type="entry name" value="KOW_Spt5_4"/>
</dbReference>
<comment type="subcellular location">
    <subcellularLocation>
        <location evidence="1 12">Nucleus</location>
    </subcellularLocation>
</comment>
<dbReference type="SMART" id="SM01104">
    <property type="entry name" value="CTD"/>
    <property type="match status" value="1"/>
</dbReference>
<dbReference type="Gene3D" id="2.30.30.30">
    <property type="match status" value="2"/>
</dbReference>
<dbReference type="InterPro" id="IPR039659">
    <property type="entry name" value="SPT5"/>
</dbReference>
<evidence type="ECO:0000256" key="9">
    <source>
        <dbReference type="ARBA" id="ARBA00023163"/>
    </source>
</evidence>
<evidence type="ECO:0000256" key="7">
    <source>
        <dbReference type="ARBA" id="ARBA00023015"/>
    </source>
</evidence>
<keyword evidence="17" id="KW-1185">Reference proteome</keyword>
<keyword evidence="9 12" id="KW-0804">Transcription</keyword>
<dbReference type="Pfam" id="PF11942">
    <property type="entry name" value="Spt5_N"/>
    <property type="match status" value="1"/>
</dbReference>
<organism evidence="16 17">
    <name type="scientific">Synchytrium microbalum</name>
    <dbReference type="NCBI Taxonomy" id="1806994"/>
    <lineage>
        <taxon>Eukaryota</taxon>
        <taxon>Fungi</taxon>
        <taxon>Fungi incertae sedis</taxon>
        <taxon>Chytridiomycota</taxon>
        <taxon>Chytridiomycota incertae sedis</taxon>
        <taxon>Chytridiomycetes</taxon>
        <taxon>Synchytriales</taxon>
        <taxon>Synchytriaceae</taxon>
        <taxon>Synchytrium</taxon>
    </lineage>
</organism>
<feature type="compositionally biased region" description="Acidic residues" evidence="13">
    <location>
        <begin position="44"/>
        <end position="74"/>
    </location>
</feature>
<dbReference type="CDD" id="cd06081">
    <property type="entry name" value="KOW_Spt5_1"/>
    <property type="match status" value="1"/>
</dbReference>
<evidence type="ECO:0000313" key="16">
    <source>
        <dbReference type="EMBL" id="TPX32226.1"/>
    </source>
</evidence>
<dbReference type="Pfam" id="PF03439">
    <property type="entry name" value="Spt5-NGN"/>
    <property type="match status" value="1"/>
</dbReference>
<feature type="domain" description="KOW" evidence="14">
    <location>
        <begin position="233"/>
        <end position="260"/>
    </location>
</feature>
<keyword evidence="5" id="KW-0597">Phosphoprotein</keyword>
<comment type="caution">
    <text evidence="16">The sequence shown here is derived from an EMBL/GenBank/DDBJ whole genome shotgun (WGS) entry which is preliminary data.</text>
</comment>
<comment type="function">
    <text evidence="11 12">The SPT4-SPT5 complex mediates both activation and inhibition of transcription elongation, and plays a role in pre-mRNA processing. This complex seems to be important for the stability of the RNA polymerase II elongation machinery on the chromatin template but not for the inherent ability of this machinery to translocate down the gene.</text>
</comment>
<name>A0A507C2P9_9FUNG</name>
<dbReference type="InterPro" id="IPR005824">
    <property type="entry name" value="KOW"/>
</dbReference>
<dbReference type="InterPro" id="IPR041978">
    <property type="entry name" value="KOW_Spt5_5"/>
</dbReference>
<sequence length="1052" mass="115536">MAEEDDDLARELENEDEELDEEEEDEERPQKKKAKLNPFVDVEAAVEDEEDEDDDMEEDDEPDGPLADEEGFDEEANKDYLSDKTHRQLEMSRRKEEDQDAEKIAARMNQRYSGHYQSGQYRGDYERVPREVLKPQVGDPRLWLLKCVPGKERDIVWSIIRKYTEFLHTKTPLLITSAFAKDNLKGYIYIESDKEAYVRTAIEGLRGLYTSKLSMVPNGEMESSLSIKTANKEFQLNSWVRIKGGKYKGDLARIKEIYGPDTLYLQIIPRMDPTKAVESQREKSPSPPPTPPATEGEDAKGKKRKKVVKKRVATVRGQQKLFSPTEYGVQVQKGPEGTLVHGNDTYTADGFMLRIFKVAQLDTENINPTLEEISMFNVKDYSKELAALPDYVNTVKDFSVGETVLVKAGKSGKYKAIITSIKGDEIRLHHVDEPEVVHPVSPADITKNFSSGDHVKVVNGIHKDETGLIVSVKDNIVSILSDLNFSQFEVFMKDLKLASEIQTSTSFSGGKFDIHDLVDLPSGDVAIVVNIDRDWVTVMNQWGVVTGVKPAEVIVRRASKNAITNDSKGNPIRSGDSVEISDNRSTHLGKRVTVLHVFRSHVFCKSREMALEHGGVFVTRASNTISTKHKNDMGMSTIGGRANPFAPPSVPMSRPDSLPPTPSFAVPRARRHNWVDKTVKIIKGPYKGYLASILDVNPPKARLKLQATNKIVTCKVDEVQNPEDTSKTLSDDVDTTMTARRPLNNDWAAASSTPFDGGRTPGYGGRTPGYGGKTPAYGGRTPGRTGDQTPAWDAGSKTPAWDAGSKTPGYAPRTPARQDDDYWSPHGGPPDRATSGHWGERSDNMATNPANTADSPWTGVNTETPGRYDAAPSPWGFGAPTTPHPSSVPATAQTPFAHPDTPLIPASPYASAATPAATPHVPDTPAMPDVEQVLDISWASAGLEVTFVARNNTTYGNGQYAQTVGAIEAVESPYATVRILSTSEVLPQVPIEYLAFVKPGKGDHVRVITGENIDQVGKLVTIDGPDAVVRMPTGMNIIRLDDLAKVTPTAAP</sequence>
<keyword evidence="6" id="KW-0677">Repeat</keyword>
<feature type="region of interest" description="Disordered" evidence="13">
    <location>
        <begin position="274"/>
        <end position="308"/>
    </location>
</feature>
<keyword evidence="10 12" id="KW-0539">Nucleus</keyword>
<dbReference type="InterPro" id="IPR057936">
    <property type="entry name" value="KOWx_Spt5"/>
</dbReference>
<keyword evidence="4" id="KW-0678">Repressor</keyword>
<dbReference type="InterPro" id="IPR008991">
    <property type="entry name" value="Translation_prot_SH3-like_sf"/>
</dbReference>
<feature type="compositionally biased region" description="Acidic residues" evidence="13">
    <location>
        <begin position="1"/>
        <end position="27"/>
    </location>
</feature>
<dbReference type="RefSeq" id="XP_031023476.1">
    <property type="nucleotide sequence ID" value="XM_031170585.1"/>
</dbReference>